<dbReference type="Gene3D" id="3.90.640.10">
    <property type="entry name" value="Actin, Chain A, domain 4"/>
    <property type="match status" value="1"/>
</dbReference>
<evidence type="ECO:0000313" key="5">
    <source>
        <dbReference type="Proteomes" id="UP000029725"/>
    </source>
</evidence>
<dbReference type="GO" id="GO:0140662">
    <property type="term" value="F:ATP-dependent protein folding chaperone"/>
    <property type="evidence" value="ECO:0007669"/>
    <property type="project" value="InterPro"/>
</dbReference>
<protein>
    <submittedName>
        <fullName evidence="4">Uncharacterized protein</fullName>
    </submittedName>
</protein>
<evidence type="ECO:0000256" key="2">
    <source>
        <dbReference type="ARBA" id="ARBA00022840"/>
    </source>
</evidence>
<keyword evidence="2" id="KW-0067">ATP-binding</keyword>
<dbReference type="HOGENOM" id="CLU_481534_0_0_1"/>
<dbReference type="AlphaFoldDB" id="A0A098VV04"/>
<comment type="caution">
    <text evidence="4">The sequence shown here is derived from an EMBL/GenBank/DDBJ whole genome shotgun (WGS) entry which is preliminary data.</text>
</comment>
<dbReference type="VEuPathDB" id="MicrosporidiaDB:DI09_138p90"/>
<dbReference type="EMBL" id="JMKJ01000042">
    <property type="protein sequence ID" value="KGG52765.1"/>
    <property type="molecule type" value="Genomic_DNA"/>
</dbReference>
<dbReference type="Pfam" id="PF00012">
    <property type="entry name" value="HSP70"/>
    <property type="match status" value="1"/>
</dbReference>
<dbReference type="Gene3D" id="3.30.420.40">
    <property type="match status" value="2"/>
</dbReference>
<evidence type="ECO:0000313" key="4">
    <source>
        <dbReference type="EMBL" id="KGG52765.1"/>
    </source>
</evidence>
<dbReference type="GO" id="GO:0005524">
    <property type="term" value="F:ATP binding"/>
    <property type="evidence" value="ECO:0007669"/>
    <property type="project" value="UniProtKB-KW"/>
</dbReference>
<dbReference type="GO" id="GO:0034663">
    <property type="term" value="C:endoplasmic reticulum chaperone complex"/>
    <property type="evidence" value="ECO:0007669"/>
    <property type="project" value="TreeGrafter"/>
</dbReference>
<keyword evidence="3" id="KW-0143">Chaperone</keyword>
<dbReference type="SUPFAM" id="SSF53067">
    <property type="entry name" value="Actin-like ATPase domain"/>
    <property type="match status" value="1"/>
</dbReference>
<proteinExistence type="predicted"/>
<gene>
    <name evidence="4" type="ORF">DI09_138p90</name>
</gene>
<organism evidence="4 5">
    <name type="scientific">Mitosporidium daphniae</name>
    <dbReference type="NCBI Taxonomy" id="1485682"/>
    <lineage>
        <taxon>Eukaryota</taxon>
        <taxon>Fungi</taxon>
        <taxon>Fungi incertae sedis</taxon>
        <taxon>Microsporidia</taxon>
        <taxon>Mitosporidium</taxon>
    </lineage>
</organism>
<keyword evidence="1" id="KW-0547">Nucleotide-binding</keyword>
<dbReference type="InterPro" id="IPR043129">
    <property type="entry name" value="ATPase_NBD"/>
</dbReference>
<sequence>MNYLFGLFGVINEKAVEAKEILSSISRASIEVFSPLPGIETFSATISKEEFVSKMGSILYKTTQPIEHLLRSFTKTENVDTVFLIGGGTRMSFVVDSIRKTLKSLNIKGKLISRNNEEASILGSCEKAKEYLYKYKQKKNFRHSTSVWPFSFFYTIGNTTDDGFESPTKEYFPLLSADDLAIEKSLSIKESISDFTGSLFLRFTFRKYVQWSALYSSGVTDRLIDAADGIPLDIEISFDRLFSGLLEPSKVIGRYPNKTEMDISYNYVELFPPFSKDLIRKIEEKDDTFFHYAQASKDVISHTSNSLSALAFDIKRLFLEDLTPKNLLVFLSPDSRQLLKMRLNKVLADIDSDDEISLLETLTDRKILKEILQQGIPRKELYERLQSAICKGETSAVTEQHQGGHIGADVYAYETADGNVCKRSNLAADVLHGTRYDSPNVCDLWVLFDVENSAEIYSFIAKITTPSRAKITASPAAKNDVRIPKAEDHTHPIYQQLERSQKLYEQAVDEPTLKFITSGLSIEYVLTTNTDPFASTIERSLPQSFWNGDFLDWKAQRAQKSRQRDL</sequence>
<keyword evidence="5" id="KW-1185">Reference proteome</keyword>
<reference evidence="4 5" key="1">
    <citation type="submission" date="2014-04" db="EMBL/GenBank/DDBJ databases">
        <title>A new species of microsporidia sheds light on the evolution of extreme parasitism.</title>
        <authorList>
            <person name="Haag K.L."/>
            <person name="James T.Y."/>
            <person name="Larsson R."/>
            <person name="Schaer T.M."/>
            <person name="Refardt D."/>
            <person name="Pombert J.-F."/>
            <person name="Ebert D."/>
        </authorList>
    </citation>
    <scope>NUCLEOTIDE SEQUENCE [LARGE SCALE GENOMIC DNA]</scope>
    <source>
        <strain evidence="4 5">UGP3</strain>
        <tissue evidence="4">Spores</tissue>
    </source>
</reference>
<dbReference type="PANTHER" id="PTHR45639">
    <property type="entry name" value="HSC70CB, ISOFORM G-RELATED"/>
    <property type="match status" value="1"/>
</dbReference>
<dbReference type="GO" id="GO:0030968">
    <property type="term" value="P:endoplasmic reticulum unfolded protein response"/>
    <property type="evidence" value="ECO:0007669"/>
    <property type="project" value="TreeGrafter"/>
</dbReference>
<evidence type="ECO:0000256" key="1">
    <source>
        <dbReference type="ARBA" id="ARBA00022741"/>
    </source>
</evidence>
<dbReference type="Proteomes" id="UP000029725">
    <property type="component" value="Unassembled WGS sequence"/>
</dbReference>
<evidence type="ECO:0000256" key="3">
    <source>
        <dbReference type="ARBA" id="ARBA00023186"/>
    </source>
</evidence>
<dbReference type="PANTHER" id="PTHR45639:SF3">
    <property type="entry name" value="HYPOXIA UP-REGULATED PROTEIN 1"/>
    <property type="match status" value="1"/>
</dbReference>
<name>A0A098VV04_9MICR</name>
<dbReference type="RefSeq" id="XP_013239201.1">
    <property type="nucleotide sequence ID" value="XM_013383747.1"/>
</dbReference>
<dbReference type="InterPro" id="IPR013126">
    <property type="entry name" value="Hsp_70_fam"/>
</dbReference>
<dbReference type="GeneID" id="25258357"/>
<accession>A0A098VV04</accession>